<comment type="caution">
    <text evidence="1">The sequence shown here is derived from an EMBL/GenBank/DDBJ whole genome shotgun (WGS) entry which is preliminary data.</text>
</comment>
<organism evidence="1 2">
    <name type="scientific">Nonomuraea endophytica</name>
    <dbReference type="NCBI Taxonomy" id="714136"/>
    <lineage>
        <taxon>Bacteria</taxon>
        <taxon>Bacillati</taxon>
        <taxon>Actinomycetota</taxon>
        <taxon>Actinomycetes</taxon>
        <taxon>Streptosporangiales</taxon>
        <taxon>Streptosporangiaceae</taxon>
        <taxon>Nonomuraea</taxon>
    </lineage>
</organism>
<dbReference type="AlphaFoldDB" id="A0A7W8AHR2"/>
<name>A0A7W8AHR2_9ACTN</name>
<dbReference type="Proteomes" id="UP000568380">
    <property type="component" value="Unassembled WGS sequence"/>
</dbReference>
<evidence type="ECO:0000313" key="2">
    <source>
        <dbReference type="Proteomes" id="UP000568380"/>
    </source>
</evidence>
<sequence length="133" mass="15471">MAYEPDSEHRRPEHADDTTVEAVGKLTEALELLERARGHLYTFHQLTGRADFALDAVTELLDKAGQRELAERIRRDLVGRDVIKDRWTFQIVEDYDAGYYATFRALESEVRDRLMDGRRHVAEAELKQRRTSP</sequence>
<dbReference type="RefSeq" id="WP_184976217.1">
    <property type="nucleotide sequence ID" value="NZ_JACHIN010000030.1"/>
</dbReference>
<dbReference type="EMBL" id="JACHIN010000030">
    <property type="protein sequence ID" value="MBB5085083.1"/>
    <property type="molecule type" value="Genomic_DNA"/>
</dbReference>
<accession>A0A7W8AHR2</accession>
<reference evidence="1 2" key="1">
    <citation type="submission" date="2020-08" db="EMBL/GenBank/DDBJ databases">
        <title>Genomic Encyclopedia of Type Strains, Phase IV (KMG-IV): sequencing the most valuable type-strain genomes for metagenomic binning, comparative biology and taxonomic classification.</title>
        <authorList>
            <person name="Goeker M."/>
        </authorList>
    </citation>
    <scope>NUCLEOTIDE SEQUENCE [LARGE SCALE GENOMIC DNA]</scope>
    <source>
        <strain evidence="1 2">DSM 45385</strain>
    </source>
</reference>
<evidence type="ECO:0000313" key="1">
    <source>
        <dbReference type="EMBL" id="MBB5085083.1"/>
    </source>
</evidence>
<protein>
    <submittedName>
        <fullName evidence="1">Uncharacterized protein</fullName>
    </submittedName>
</protein>
<proteinExistence type="predicted"/>
<keyword evidence="2" id="KW-1185">Reference proteome</keyword>
<gene>
    <name evidence="1" type="ORF">HNR40_010596</name>
</gene>